<evidence type="ECO:0000256" key="4">
    <source>
        <dbReference type="ARBA" id="ARBA00022691"/>
    </source>
</evidence>
<dbReference type="EMBL" id="KB933264">
    <property type="protein sequence ID" value="EON97595.1"/>
    <property type="molecule type" value="Genomic_DNA"/>
</dbReference>
<evidence type="ECO:0000256" key="5">
    <source>
        <dbReference type="ARBA" id="ARBA00022939"/>
    </source>
</evidence>
<dbReference type="GeneID" id="19327492"/>
<evidence type="ECO:0000313" key="7">
    <source>
        <dbReference type="EMBL" id="EON97595.1"/>
    </source>
</evidence>
<dbReference type="PANTHER" id="PTHR43836:SF2">
    <property type="entry name" value="CATECHOL O-METHYLTRANSFERASE 1-RELATED"/>
    <property type="match status" value="1"/>
</dbReference>
<organism evidence="7 8">
    <name type="scientific">Phaeoacremonium minimum (strain UCR-PA7)</name>
    <name type="common">Esca disease fungus</name>
    <name type="synonym">Togninia minima</name>
    <dbReference type="NCBI Taxonomy" id="1286976"/>
    <lineage>
        <taxon>Eukaryota</taxon>
        <taxon>Fungi</taxon>
        <taxon>Dikarya</taxon>
        <taxon>Ascomycota</taxon>
        <taxon>Pezizomycotina</taxon>
        <taxon>Sordariomycetes</taxon>
        <taxon>Sordariomycetidae</taxon>
        <taxon>Togniniales</taxon>
        <taxon>Togniniaceae</taxon>
        <taxon>Phaeoacremonium</taxon>
    </lineage>
</organism>
<dbReference type="GO" id="GO:0008171">
    <property type="term" value="F:O-methyltransferase activity"/>
    <property type="evidence" value="ECO:0007669"/>
    <property type="project" value="InterPro"/>
</dbReference>
<gene>
    <name evidence="7" type="ORF">UCRPA7_6799</name>
</gene>
<dbReference type="PROSITE" id="PS51682">
    <property type="entry name" value="SAM_OMT_I"/>
    <property type="match status" value="1"/>
</dbReference>
<accession>R8BE93</accession>
<dbReference type="Proteomes" id="UP000014074">
    <property type="component" value="Unassembled WGS sequence"/>
</dbReference>
<dbReference type="eggNOG" id="KOG1663">
    <property type="taxonomic scope" value="Eukaryota"/>
</dbReference>
<dbReference type="RefSeq" id="XP_007917526.1">
    <property type="nucleotide sequence ID" value="XM_007919335.1"/>
</dbReference>
<evidence type="ECO:0000256" key="2">
    <source>
        <dbReference type="ARBA" id="ARBA00022603"/>
    </source>
</evidence>
<keyword evidence="8" id="KW-1185">Reference proteome</keyword>
<dbReference type="Gene3D" id="3.40.630.30">
    <property type="match status" value="1"/>
</dbReference>
<evidence type="ECO:0000313" key="8">
    <source>
        <dbReference type="Proteomes" id="UP000014074"/>
    </source>
</evidence>
<dbReference type="Pfam" id="PF01596">
    <property type="entry name" value="Methyltransf_3"/>
    <property type="match status" value="1"/>
</dbReference>
<dbReference type="OrthoDB" id="186626at2759"/>
<evidence type="ECO:0000256" key="3">
    <source>
        <dbReference type="ARBA" id="ARBA00022679"/>
    </source>
</evidence>
<name>R8BE93_PHAM7</name>
<dbReference type="InterPro" id="IPR029063">
    <property type="entry name" value="SAM-dependent_MTases_sf"/>
</dbReference>
<keyword evidence="5" id="KW-0128">Catecholamine metabolism</keyword>
<keyword evidence="2 7" id="KW-0489">Methyltransferase</keyword>
<keyword evidence="4" id="KW-0949">S-adenosyl-L-methionine</keyword>
<dbReference type="PANTHER" id="PTHR43836">
    <property type="entry name" value="CATECHOL O-METHYLTRANSFERASE 1-RELATED"/>
    <property type="match status" value="1"/>
</dbReference>
<dbReference type="InterPro" id="IPR002935">
    <property type="entry name" value="SAM_O-MeTrfase"/>
</dbReference>
<dbReference type="HOGENOM" id="CLU_572645_0_0_1"/>
<evidence type="ECO:0000256" key="1">
    <source>
        <dbReference type="ARBA" id="ARBA00012880"/>
    </source>
</evidence>
<proteinExistence type="inferred from homology"/>
<protein>
    <recommendedName>
        <fullName evidence="1">catechol O-methyltransferase</fullName>
        <ecNumber evidence="1">2.1.1.6</ecNumber>
    </recommendedName>
</protein>
<reference evidence="8" key="1">
    <citation type="journal article" date="2013" name="Genome Announc.">
        <title>Draft genome sequence of the ascomycete Phaeoacremonium aleophilum strain UCR-PA7, a causal agent of the esca disease complex in grapevines.</title>
        <authorList>
            <person name="Blanco-Ulate B."/>
            <person name="Rolshausen P."/>
            <person name="Cantu D."/>
        </authorList>
    </citation>
    <scope>NUCLEOTIDE SEQUENCE [LARGE SCALE GENOMIC DNA]</scope>
    <source>
        <strain evidence="8">UCR-PA7</strain>
    </source>
</reference>
<dbReference type="GO" id="GO:0006584">
    <property type="term" value="P:catecholamine metabolic process"/>
    <property type="evidence" value="ECO:0007669"/>
    <property type="project" value="UniProtKB-KW"/>
</dbReference>
<dbReference type="KEGG" id="tmn:UCRPA7_6799"/>
<evidence type="ECO:0000256" key="6">
    <source>
        <dbReference type="ARBA" id="ARBA00023453"/>
    </source>
</evidence>
<dbReference type="GO" id="GO:0032259">
    <property type="term" value="P:methylation"/>
    <property type="evidence" value="ECO:0007669"/>
    <property type="project" value="UniProtKB-KW"/>
</dbReference>
<dbReference type="Gene3D" id="3.40.50.150">
    <property type="entry name" value="Vaccinia Virus protein VP39"/>
    <property type="match status" value="1"/>
</dbReference>
<dbReference type="SUPFAM" id="SSF53335">
    <property type="entry name" value="S-adenosyl-L-methionine-dependent methyltransferases"/>
    <property type="match status" value="1"/>
</dbReference>
<keyword evidence="3 7" id="KW-0808">Transferase</keyword>
<dbReference type="EC" id="2.1.1.6" evidence="1"/>
<comment type="similarity">
    <text evidence="6">Belongs to the class I-like SAM-binding methyltransferase superfamily. Cation-dependent O-methyltransferase family.</text>
</comment>
<sequence length="477" mass="52192">MAEVKKPRIRTRDAIPSDVNTIVDIHFAAFGPNVMNELMYPGGVTKDAKQKFAATFFPKSDEKKDTGNKPKQAGETIVMVAELLPDDGDDADPEIVAYTRWMLYPESRPEEEWNVDKAETVESLGEGTDVEVFNLFIGGLKKMRQKWAKGDPGLFLGTLASNPSRGRLGAASALLRWGAERRGSDISTYGKVPAEVISAFCLCEQLKSTEIFLHNQHIATSPFTYLRLLSSLVGERIMSTGEAILGNGSREIGVLKHIYDSKNVDQIRGNPTALVDAIDRYAGANTPLMIIGPQKRDYIIDVMSKTTPGSKVFVEFGAYVGYSAVALAAALRDLNKGHSVRYISLEMNPINAAITTSFAELTGLKDVVEVHVATAGDSLERLMRDGGLKKGEVDFALVDHWQSAYLPDLKLSEQLGVFKKGSIIVADNVVYPGAPDYLAYVTKGTADHSSESWRYETTTQDFTTPWGPDQLAISTVV</sequence>
<dbReference type="AlphaFoldDB" id="R8BE93"/>